<dbReference type="OrthoDB" id="580775at2"/>
<dbReference type="InterPro" id="IPR042099">
    <property type="entry name" value="ANL_N_sf"/>
</dbReference>
<accession>A0A1I1DP66</accession>
<dbReference type="GO" id="GO:0016874">
    <property type="term" value="F:ligase activity"/>
    <property type="evidence" value="ECO:0007669"/>
    <property type="project" value="UniProtKB-KW"/>
</dbReference>
<dbReference type="PANTHER" id="PTHR36932">
    <property type="entry name" value="CAPSULAR POLYSACCHARIDE BIOSYNTHESIS PROTEIN"/>
    <property type="match status" value="1"/>
</dbReference>
<reference evidence="2" key="1">
    <citation type="submission" date="2016-10" db="EMBL/GenBank/DDBJ databases">
        <authorList>
            <person name="Varghese N."/>
            <person name="Submissions S."/>
        </authorList>
    </citation>
    <scope>NUCLEOTIDE SEQUENCE [LARGE SCALE GENOMIC DNA]</scope>
    <source>
        <strain evidence="2">DSM 24499</strain>
    </source>
</reference>
<dbReference type="Gene3D" id="3.40.50.12780">
    <property type="entry name" value="N-terminal domain of ligase-like"/>
    <property type="match status" value="1"/>
</dbReference>
<dbReference type="PANTHER" id="PTHR36932:SF1">
    <property type="entry name" value="CAPSULAR POLYSACCHARIDE BIOSYNTHESIS PROTEIN"/>
    <property type="match status" value="1"/>
</dbReference>
<evidence type="ECO:0000313" key="1">
    <source>
        <dbReference type="EMBL" id="SFB76799.1"/>
    </source>
</evidence>
<name>A0A1I1DP66_9FLAO</name>
<dbReference type="AlphaFoldDB" id="A0A1I1DP66"/>
<gene>
    <name evidence="1" type="ORF">SAMN04487907_101534</name>
</gene>
<proteinExistence type="predicted"/>
<dbReference type="InterPro" id="IPR053158">
    <property type="entry name" value="CapK_Type1_Caps_Biosynth"/>
</dbReference>
<dbReference type="Proteomes" id="UP000199438">
    <property type="component" value="Unassembled WGS sequence"/>
</dbReference>
<dbReference type="EMBL" id="FOKV01000001">
    <property type="protein sequence ID" value="SFB76799.1"/>
    <property type="molecule type" value="Genomic_DNA"/>
</dbReference>
<dbReference type="RefSeq" id="WP_092539831.1">
    <property type="nucleotide sequence ID" value="NZ_FOKV01000001.1"/>
</dbReference>
<evidence type="ECO:0000313" key="2">
    <source>
        <dbReference type="Proteomes" id="UP000199438"/>
    </source>
</evidence>
<sequence>MDWFKLSLQLNKFPVNRARKMLDEIDQIPVNQYQNFIETKKKEIVDYHLNNNNFYKGFIGDRSIENWEDIPIMSKTNLQQPLEQRLSDGFNLKNSYIGKTSGSSGHPFSFAKDKLCHAMAWEGFNDHYNWHGIDLNKSLQARFYGIPLDFYGNLQERIKDRISLRRRFSIFDLSEMKLQNFLDRFKKSKFDYLNGYTSAILLFSKFLKKKEIVLKEICPSLKLCIVTSERLFDKDKKIIEEAIGVPVVNEYGASEVGLIAFENPEEEWCLNSRDLFIEIVDKNNKTLPPGEEGKVVITSLFNKAHPIIRYAIGDIGVLSKKSTPKKPILESLIGRTSDVAKLADGKIVPGLTFYYVTKTIIDDTGNTKEFVVTQTKMDSFEIEYVRDTEFNTEETTKIAEAVEKYVGKNLKVNFKRKQSLTRSKSGKLKQFTSLID</sequence>
<dbReference type="STRING" id="1334022.SAMN04487907_101534"/>
<organism evidence="1 2">
    <name type="scientific">Zunongwangia mangrovi</name>
    <dbReference type="NCBI Taxonomy" id="1334022"/>
    <lineage>
        <taxon>Bacteria</taxon>
        <taxon>Pseudomonadati</taxon>
        <taxon>Bacteroidota</taxon>
        <taxon>Flavobacteriia</taxon>
        <taxon>Flavobacteriales</taxon>
        <taxon>Flavobacteriaceae</taxon>
        <taxon>Zunongwangia</taxon>
    </lineage>
</organism>
<keyword evidence="1" id="KW-0436">Ligase</keyword>
<protein>
    <submittedName>
        <fullName evidence="1">Phenylacetate-CoA ligase</fullName>
    </submittedName>
</protein>
<dbReference type="SUPFAM" id="SSF56801">
    <property type="entry name" value="Acetyl-CoA synthetase-like"/>
    <property type="match status" value="1"/>
</dbReference>
<keyword evidence="2" id="KW-1185">Reference proteome</keyword>